<evidence type="ECO:0000313" key="2">
    <source>
        <dbReference type="Proteomes" id="UP000284057"/>
    </source>
</evidence>
<dbReference type="RefSeq" id="WP_119661863.1">
    <property type="nucleotide sequence ID" value="NZ_QUAL01000189.1"/>
</dbReference>
<dbReference type="OrthoDB" id="5190993at2"/>
<name>A0A418KL97_9ACTN</name>
<proteinExistence type="predicted"/>
<dbReference type="AlphaFoldDB" id="A0A418KL97"/>
<organism evidence="1 2">
    <name type="scientific">Jiangella rhizosphaerae</name>
    <dbReference type="NCBI Taxonomy" id="2293569"/>
    <lineage>
        <taxon>Bacteria</taxon>
        <taxon>Bacillati</taxon>
        <taxon>Actinomycetota</taxon>
        <taxon>Actinomycetes</taxon>
        <taxon>Jiangellales</taxon>
        <taxon>Jiangellaceae</taxon>
        <taxon>Jiangella</taxon>
    </lineage>
</organism>
<evidence type="ECO:0000313" key="1">
    <source>
        <dbReference type="EMBL" id="RIQ18313.1"/>
    </source>
</evidence>
<dbReference type="Proteomes" id="UP000284057">
    <property type="component" value="Unassembled WGS sequence"/>
</dbReference>
<comment type="caution">
    <text evidence="1">The sequence shown here is derived from an EMBL/GenBank/DDBJ whole genome shotgun (WGS) entry which is preliminary data.</text>
</comment>
<accession>A0A418KL97</accession>
<protein>
    <submittedName>
        <fullName evidence="1">Uncharacterized protein</fullName>
    </submittedName>
</protein>
<gene>
    <name evidence="1" type="ORF">DY240_21335</name>
</gene>
<dbReference type="EMBL" id="QUAL01000189">
    <property type="protein sequence ID" value="RIQ18313.1"/>
    <property type="molecule type" value="Genomic_DNA"/>
</dbReference>
<sequence length="88" mass="9552">MSDPVAELNQLLYTATPSERREILRAALPFVARWLVDSVDSSVAENDAEWPLTVSADLLVPLDAALRRARTGSTRVPRQGCHAPTAPA</sequence>
<reference evidence="1 2" key="1">
    <citation type="submission" date="2018-09" db="EMBL/GenBank/DDBJ databases">
        <title>Isolation, diversity and antifungal activity of actinobacteria from wheat.</title>
        <authorList>
            <person name="Han C."/>
        </authorList>
    </citation>
    <scope>NUCLEOTIDE SEQUENCE [LARGE SCALE GENOMIC DNA]</scope>
    <source>
        <strain evidence="1 2">NEAU-YY265</strain>
    </source>
</reference>
<keyword evidence="2" id="KW-1185">Reference proteome</keyword>